<protein>
    <submittedName>
        <fullName evidence="1">Uncharacterized protein</fullName>
    </submittedName>
</protein>
<organism evidence="1 2">
    <name type="scientific">Peronospora matthiolae</name>
    <dbReference type="NCBI Taxonomy" id="2874970"/>
    <lineage>
        <taxon>Eukaryota</taxon>
        <taxon>Sar</taxon>
        <taxon>Stramenopiles</taxon>
        <taxon>Oomycota</taxon>
        <taxon>Peronosporomycetes</taxon>
        <taxon>Peronosporales</taxon>
        <taxon>Peronosporaceae</taxon>
        <taxon>Peronospora</taxon>
    </lineage>
</organism>
<dbReference type="AlphaFoldDB" id="A0AAV1T7X8"/>
<accession>A0AAV1T7X8</accession>
<proteinExistence type="predicted"/>
<gene>
    <name evidence="1" type="ORF">PM001_LOCUS2816</name>
</gene>
<evidence type="ECO:0000313" key="2">
    <source>
        <dbReference type="Proteomes" id="UP001162060"/>
    </source>
</evidence>
<name>A0AAV1T7X8_9STRA</name>
<evidence type="ECO:0000313" key="1">
    <source>
        <dbReference type="EMBL" id="CAK7903973.1"/>
    </source>
</evidence>
<sequence length="145" mass="17017">MKVALEQQMIHNRQLSEDLQELRTSEPPFVQFVQSKYDRLRVRYKDEVQQSEAFREALADRVDQNVLIERLKSEILRTLRAHHAAQEKSDREIAGIRMQMDEAGERLVSECDKLSHSLDKANSKKSKYKKPAFNSMRSYVVHSNK</sequence>
<dbReference type="EMBL" id="CAKLBY020000028">
    <property type="protein sequence ID" value="CAK7903973.1"/>
    <property type="molecule type" value="Genomic_DNA"/>
</dbReference>
<dbReference type="Proteomes" id="UP001162060">
    <property type="component" value="Unassembled WGS sequence"/>
</dbReference>
<reference evidence="1" key="1">
    <citation type="submission" date="2024-01" db="EMBL/GenBank/DDBJ databases">
        <authorList>
            <person name="Webb A."/>
        </authorList>
    </citation>
    <scope>NUCLEOTIDE SEQUENCE</scope>
    <source>
        <strain evidence="1">Pm1</strain>
    </source>
</reference>
<comment type="caution">
    <text evidence="1">The sequence shown here is derived from an EMBL/GenBank/DDBJ whole genome shotgun (WGS) entry which is preliminary data.</text>
</comment>